<evidence type="ECO:0000256" key="3">
    <source>
        <dbReference type="SAM" id="MobiDB-lite"/>
    </source>
</evidence>
<feature type="region of interest" description="Disordered" evidence="3">
    <location>
        <begin position="333"/>
        <end position="352"/>
    </location>
</feature>
<dbReference type="RefSeq" id="XP_070916086.1">
    <property type="nucleotide sequence ID" value="XM_071059985.1"/>
</dbReference>
<dbReference type="PANTHER" id="PTHR22175">
    <property type="entry name" value="SMALL ACIDIC PROTEIN-RELATED"/>
    <property type="match status" value="1"/>
</dbReference>
<dbReference type="Proteomes" id="UP001628179">
    <property type="component" value="Unassembled WGS sequence"/>
</dbReference>
<reference evidence="5 6" key="1">
    <citation type="submission" date="2024-09" db="EMBL/GenBank/DDBJ databases">
        <title>Itraconazole resistance in Madurella fahalii resulting from another homologue of gene encoding cytochrome P450 14-alpha sterol demethylase (CYP51).</title>
        <authorList>
            <person name="Yoshioka I."/>
            <person name="Fahal A.H."/>
            <person name="Kaneko S."/>
            <person name="Yaguchi T."/>
        </authorList>
    </citation>
    <scope>NUCLEOTIDE SEQUENCE [LARGE SCALE GENOMIC DNA]</scope>
    <source>
        <strain evidence="5 6">IFM 68171</strain>
    </source>
</reference>
<dbReference type="Pfam" id="PF15477">
    <property type="entry name" value="SMAP"/>
    <property type="match status" value="1"/>
</dbReference>
<gene>
    <name evidence="5" type="ORF">MFIFM68171_04565</name>
</gene>
<proteinExistence type="inferred from homology"/>
<dbReference type="InterPro" id="IPR026714">
    <property type="entry name" value="SMAP"/>
</dbReference>
<evidence type="ECO:0000256" key="1">
    <source>
        <dbReference type="ARBA" id="ARBA00006502"/>
    </source>
</evidence>
<feature type="compositionally biased region" description="Basic and acidic residues" evidence="3">
    <location>
        <begin position="221"/>
        <end position="234"/>
    </location>
</feature>
<feature type="region of interest" description="Disordered" evidence="3">
    <location>
        <begin position="1"/>
        <end position="277"/>
    </location>
</feature>
<organism evidence="5 6">
    <name type="scientific">Madurella fahalii</name>
    <dbReference type="NCBI Taxonomy" id="1157608"/>
    <lineage>
        <taxon>Eukaryota</taxon>
        <taxon>Fungi</taxon>
        <taxon>Dikarya</taxon>
        <taxon>Ascomycota</taxon>
        <taxon>Pezizomycotina</taxon>
        <taxon>Sordariomycetes</taxon>
        <taxon>Sordariomycetidae</taxon>
        <taxon>Sordariales</taxon>
        <taxon>Sordariales incertae sedis</taxon>
        <taxon>Madurella</taxon>
    </lineage>
</organism>
<keyword evidence="6" id="KW-1185">Reference proteome</keyword>
<evidence type="ECO:0000256" key="2">
    <source>
        <dbReference type="ARBA" id="ARBA00016161"/>
    </source>
</evidence>
<comment type="similarity">
    <text evidence="1">Belongs to the SMAP family.</text>
</comment>
<evidence type="ECO:0000313" key="5">
    <source>
        <dbReference type="EMBL" id="GAB1314355.1"/>
    </source>
</evidence>
<name>A0ABQ0G9U2_9PEZI</name>
<dbReference type="InterPro" id="IPR028124">
    <property type="entry name" value="SMAP_dom"/>
</dbReference>
<dbReference type="GeneID" id="98175308"/>
<sequence length="352" mass="39252">MGDKSKKVKDRKEAAAEVSAVSDDTHIKGKGKKTKMSKAESPDLETQAPGVSEVHNAPTKAADNGPKKEKKDRKRKRESVDVPVESETSAENESRKLNTEGDAEPVKKKSKKDRKSNSDKTERKTKDRKDKRDIKQDESDNDQDAVVSAKGKKENKREKKAKHQQGFLDTPPTRDDEIMEATAAADKGEKKERKKKRKHKHKDQPEDVEMVDVNTAASEPEETKAEKGKEDLGQKRKKEKEKRETYKKFKDSAVSEEALKEKAPTSASAPAAEADLSERWNVHGLGGGAKRQDKFMRLLGGKKHGATAPAEAKEGSRQRFDIARVEQQLEQQYDAGIRMKFEGGGQRRGLGA</sequence>
<feature type="domain" description="Small acidic protein-like" evidence="4">
    <location>
        <begin position="280"/>
        <end position="351"/>
    </location>
</feature>
<accession>A0ABQ0G9U2</accession>
<dbReference type="EMBL" id="BAAFSV010000002">
    <property type="protein sequence ID" value="GAB1314355.1"/>
    <property type="molecule type" value="Genomic_DNA"/>
</dbReference>
<protein>
    <recommendedName>
        <fullName evidence="2">Small acidic protein</fullName>
    </recommendedName>
</protein>
<feature type="compositionally biased region" description="Basic and acidic residues" evidence="3">
    <location>
        <begin position="92"/>
        <end position="107"/>
    </location>
</feature>
<feature type="compositionally biased region" description="Basic residues" evidence="3">
    <location>
        <begin position="192"/>
        <end position="202"/>
    </location>
</feature>
<feature type="compositionally biased region" description="Low complexity" evidence="3">
    <location>
        <begin position="264"/>
        <end position="274"/>
    </location>
</feature>
<dbReference type="PANTHER" id="PTHR22175:SF0">
    <property type="entry name" value="SMALL ACIDIC PROTEIN"/>
    <property type="match status" value="1"/>
</dbReference>
<feature type="compositionally biased region" description="Basic and acidic residues" evidence="3">
    <location>
        <begin position="1"/>
        <end position="15"/>
    </location>
</feature>
<feature type="compositionally biased region" description="Gly residues" evidence="3">
    <location>
        <begin position="342"/>
        <end position="352"/>
    </location>
</feature>
<feature type="compositionally biased region" description="Basic residues" evidence="3">
    <location>
        <begin position="68"/>
        <end position="77"/>
    </location>
</feature>
<feature type="compositionally biased region" description="Basic and acidic residues" evidence="3">
    <location>
        <begin position="115"/>
        <end position="138"/>
    </location>
</feature>
<evidence type="ECO:0000313" key="6">
    <source>
        <dbReference type="Proteomes" id="UP001628179"/>
    </source>
</evidence>
<evidence type="ECO:0000259" key="4">
    <source>
        <dbReference type="Pfam" id="PF15477"/>
    </source>
</evidence>
<feature type="compositionally biased region" description="Basic and acidic residues" evidence="3">
    <location>
        <begin position="241"/>
        <end position="263"/>
    </location>
</feature>
<comment type="caution">
    <text evidence="5">The sequence shown here is derived from an EMBL/GenBank/DDBJ whole genome shotgun (WGS) entry which is preliminary data.</text>
</comment>